<evidence type="ECO:0000313" key="12">
    <source>
        <dbReference type="Proteomes" id="UP001219901"/>
    </source>
</evidence>
<keyword evidence="3" id="KW-0547">Nucleotide-binding</keyword>
<evidence type="ECO:0000313" key="11">
    <source>
        <dbReference type="EMBL" id="WFG39633.1"/>
    </source>
</evidence>
<dbReference type="PROSITE" id="PS00452">
    <property type="entry name" value="GUANYLATE_CYCLASE_1"/>
    <property type="match status" value="1"/>
</dbReference>
<dbReference type="GO" id="GO:0016020">
    <property type="term" value="C:membrane"/>
    <property type="evidence" value="ECO:0007669"/>
    <property type="project" value="UniProtKB-SubCell"/>
</dbReference>
<proteinExistence type="inferred from homology"/>
<name>A0AAJ5ZK45_9CHLR</name>
<dbReference type="GO" id="GO:0004016">
    <property type="term" value="F:adenylate cyclase activity"/>
    <property type="evidence" value="ECO:0007669"/>
    <property type="project" value="UniProtKB-ARBA"/>
</dbReference>
<evidence type="ECO:0000256" key="1">
    <source>
        <dbReference type="ARBA" id="ARBA00004370"/>
    </source>
</evidence>
<dbReference type="SMART" id="SM00044">
    <property type="entry name" value="CYCc"/>
    <property type="match status" value="1"/>
</dbReference>
<dbReference type="RefSeq" id="WP_342823534.1">
    <property type="nucleotide sequence ID" value="NZ_CP046146.1"/>
</dbReference>
<evidence type="ECO:0000256" key="6">
    <source>
        <dbReference type="ARBA" id="ARBA00023239"/>
    </source>
</evidence>
<reference evidence="11" key="2">
    <citation type="journal article" date="2023" name="Nat. Commun.">
        <title>Cultivation of marine bacteria of the SAR202 clade.</title>
        <authorList>
            <person name="Lim Y."/>
            <person name="Seo J.H."/>
            <person name="Giovannoni S.J."/>
            <person name="Kang I."/>
            <person name="Cho J.C."/>
        </authorList>
    </citation>
    <scope>NUCLEOTIDE SEQUENCE</scope>
    <source>
        <strain evidence="11">JH1073</strain>
    </source>
</reference>
<dbReference type="GO" id="GO:0009190">
    <property type="term" value="P:cyclic nucleotide biosynthetic process"/>
    <property type="evidence" value="ECO:0007669"/>
    <property type="project" value="InterPro"/>
</dbReference>
<organism evidence="11 12">
    <name type="scientific">Candidatus Lucifugimonas marina</name>
    <dbReference type="NCBI Taxonomy" id="3038979"/>
    <lineage>
        <taxon>Bacteria</taxon>
        <taxon>Bacillati</taxon>
        <taxon>Chloroflexota</taxon>
        <taxon>Dehalococcoidia</taxon>
        <taxon>SAR202 cluster</taxon>
        <taxon>Candidatus Lucifugimonadales</taxon>
        <taxon>Candidatus Lucifugimonadaceae</taxon>
        <taxon>Candidatus Lucifugimonas</taxon>
    </lineage>
</organism>
<dbReference type="InterPro" id="IPR018297">
    <property type="entry name" value="A/G_cyclase_CS"/>
</dbReference>
<feature type="transmembrane region" description="Helical" evidence="8">
    <location>
        <begin position="20"/>
        <end position="40"/>
    </location>
</feature>
<keyword evidence="2 8" id="KW-0812">Transmembrane</keyword>
<gene>
    <name evidence="10" type="ORF">GKO46_00845</name>
    <name evidence="11" type="ORF">GKO48_08380</name>
</gene>
<evidence type="ECO:0000256" key="8">
    <source>
        <dbReference type="SAM" id="Phobius"/>
    </source>
</evidence>
<dbReference type="PANTHER" id="PTHR11920">
    <property type="entry name" value="GUANYLYL CYCLASE"/>
    <property type="match status" value="1"/>
</dbReference>
<dbReference type="Gene3D" id="3.30.70.1230">
    <property type="entry name" value="Nucleotide cyclase"/>
    <property type="match status" value="1"/>
</dbReference>
<evidence type="ECO:0000256" key="2">
    <source>
        <dbReference type="ARBA" id="ARBA00022692"/>
    </source>
</evidence>
<keyword evidence="5 8" id="KW-0472">Membrane</keyword>
<protein>
    <recommendedName>
        <fullName evidence="9">Guanylate cyclase domain-containing protein</fullName>
    </recommendedName>
</protein>
<dbReference type="PANTHER" id="PTHR11920:SF335">
    <property type="entry name" value="GUANYLATE CYCLASE"/>
    <property type="match status" value="1"/>
</dbReference>
<evidence type="ECO:0000256" key="7">
    <source>
        <dbReference type="RuleBase" id="RU000405"/>
    </source>
</evidence>
<evidence type="ECO:0000256" key="5">
    <source>
        <dbReference type="ARBA" id="ARBA00023136"/>
    </source>
</evidence>
<dbReference type="InterPro" id="IPR001054">
    <property type="entry name" value="A/G_cyclase"/>
</dbReference>
<feature type="domain" description="Guanylate cyclase" evidence="9">
    <location>
        <begin position="615"/>
        <end position="742"/>
    </location>
</feature>
<evidence type="ECO:0000259" key="9">
    <source>
        <dbReference type="PROSITE" id="PS50125"/>
    </source>
</evidence>
<dbReference type="InterPro" id="IPR050401">
    <property type="entry name" value="Cyclic_nucleotide_synthase"/>
</dbReference>
<dbReference type="GO" id="GO:0035556">
    <property type="term" value="P:intracellular signal transduction"/>
    <property type="evidence" value="ECO:0007669"/>
    <property type="project" value="InterPro"/>
</dbReference>
<reference evidence="12 13" key="1">
    <citation type="submission" date="2019-11" db="EMBL/GenBank/DDBJ databases">
        <authorList>
            <person name="Cho J.-C."/>
        </authorList>
    </citation>
    <scope>NUCLEOTIDE SEQUENCE [LARGE SCALE GENOMIC DNA]</scope>
    <source>
        <strain evidence="11 12">JH1073</strain>
        <strain evidence="10 13">JH702</strain>
    </source>
</reference>
<reference evidence="12" key="3">
    <citation type="submission" date="2023-06" db="EMBL/GenBank/DDBJ databases">
        <title>Pangenomics reveal diversification of enzyme families and niche specialization in globally abundant SAR202 bacteria.</title>
        <authorList>
            <person name="Saw J.H.W."/>
        </authorList>
    </citation>
    <scope>NUCLEOTIDE SEQUENCE [LARGE SCALE GENOMIC DNA]</scope>
    <source>
        <strain evidence="12">JH1073</strain>
    </source>
</reference>
<dbReference type="InterPro" id="IPR029787">
    <property type="entry name" value="Nucleotide_cyclase"/>
</dbReference>
<keyword evidence="4 8" id="KW-1133">Transmembrane helix</keyword>
<dbReference type="Proteomes" id="UP001219901">
    <property type="component" value="Chromosome"/>
</dbReference>
<dbReference type="SUPFAM" id="SSF55073">
    <property type="entry name" value="Nucleotide cyclase"/>
    <property type="match status" value="1"/>
</dbReference>
<accession>A0AAJ5ZK45</accession>
<dbReference type="EMBL" id="WMBE01000001">
    <property type="protein sequence ID" value="MDG0865619.1"/>
    <property type="molecule type" value="Genomic_DNA"/>
</dbReference>
<dbReference type="EMBL" id="CP046147">
    <property type="protein sequence ID" value="WFG39633.1"/>
    <property type="molecule type" value="Genomic_DNA"/>
</dbReference>
<sequence length="806" mass="87551">MQTRIWLSDLRDSRVIKRALKTALVVGTTLVAITQGTSIVAGEWTSRMGWQIPLTVMVPFTVSLLTSATVVGSARRANADAHKRLRDQLEAINKFPNLNPNPVLRISFDGDLLYSNDASKPITSALGISNDSKLPEELSERLMEEANRDLAGSFDITAGVKTYSLLPVMYKDQGFINVYGTEVTAMRVLNKFPDLNPNPVMKMAGDGTLDYANDAADLVVKAMGASVGQKLSPELIKSIEDVCNEVTDEPLLVSGAGRTFSLLPVYTPEFEITNIYGSDITARIAMNKFPDQNPNPVLRISHSGVLEYANPASELVCEAINAQSGDVVPVDMMREFTRIASSGSSETIEVEAGDRVYSLLIVEVFEFNCINVYGTDITAMKVLNKFPDLNPNPVMRMSPEGKLEYSNSAGAPVVRAMGMEVGDLFSNDLKEQIVVLRSGSSDESLEVSGEGRTYSLTPVHIREFDITNIYGDDITARIAMNKFPDQNPNPVLRVTSDQIVEYANPASELVLKAIGARVGEKLPDEFFSKISGISDSGSSESIDVSADGRTFSLLVVGVFEFGFINLYGTEITASLELEKAHKDNELLLLNILPGSIADRLKSGEGLIADRFDDMSVLFADVVGFTQMSKNMTPSALVEMLNTVFSMFDNIADKYQLEKIKTIGDAYMIAGGIGVDGRGHAENMADMGLEMLGLLTDYRDRTGIDIQVRVGIHMGPAVAGVVGLKKFIYDVWGDTVNTASRLESHGVPNRIQVLEATRTKLAETHEFEERGVVDVKGIGPLTTYFLNGRLGTSGDDAVAASADEQSS</sequence>
<dbReference type="CDD" id="cd07302">
    <property type="entry name" value="CHD"/>
    <property type="match status" value="1"/>
</dbReference>
<dbReference type="AlphaFoldDB" id="A0AAJ5ZK45"/>
<dbReference type="GO" id="GO:0000166">
    <property type="term" value="F:nucleotide binding"/>
    <property type="evidence" value="ECO:0007669"/>
    <property type="project" value="UniProtKB-KW"/>
</dbReference>
<evidence type="ECO:0000256" key="3">
    <source>
        <dbReference type="ARBA" id="ARBA00022741"/>
    </source>
</evidence>
<dbReference type="Proteomes" id="UP001321249">
    <property type="component" value="Unassembled WGS sequence"/>
</dbReference>
<evidence type="ECO:0000256" key="4">
    <source>
        <dbReference type="ARBA" id="ARBA00022989"/>
    </source>
</evidence>
<dbReference type="PROSITE" id="PS50125">
    <property type="entry name" value="GUANYLATE_CYCLASE_2"/>
    <property type="match status" value="1"/>
</dbReference>
<keyword evidence="6 7" id="KW-0456">Lyase</keyword>
<keyword evidence="12" id="KW-1185">Reference proteome</keyword>
<evidence type="ECO:0000313" key="13">
    <source>
        <dbReference type="Proteomes" id="UP001321249"/>
    </source>
</evidence>
<comment type="similarity">
    <text evidence="7">Belongs to the adenylyl cyclase class-4/guanylyl cyclase family.</text>
</comment>
<evidence type="ECO:0000313" key="10">
    <source>
        <dbReference type="EMBL" id="MDG0865619.1"/>
    </source>
</evidence>
<dbReference type="Pfam" id="PF00211">
    <property type="entry name" value="Guanylate_cyc"/>
    <property type="match status" value="1"/>
</dbReference>
<comment type="subcellular location">
    <subcellularLocation>
        <location evidence="1">Membrane</location>
    </subcellularLocation>
</comment>